<accession>A0ABU2QUU0</accession>
<gene>
    <name evidence="1" type="ORF">RM698_01935</name>
</gene>
<name>A0ABU2QUU0_9ACTN</name>
<reference evidence="2" key="1">
    <citation type="submission" date="2023-07" db="EMBL/GenBank/DDBJ databases">
        <title>30 novel species of actinomycetes from the DSMZ collection.</title>
        <authorList>
            <person name="Nouioui I."/>
        </authorList>
    </citation>
    <scope>NUCLEOTIDE SEQUENCE [LARGE SCALE GENOMIC DNA]</scope>
    <source>
        <strain evidence="2">DSM 41979</strain>
    </source>
</reference>
<evidence type="ECO:0000313" key="1">
    <source>
        <dbReference type="EMBL" id="MDT0407812.1"/>
    </source>
</evidence>
<organism evidence="1 2">
    <name type="scientific">Streptomyces evansiae</name>
    <dbReference type="NCBI Taxonomy" id="3075535"/>
    <lineage>
        <taxon>Bacteria</taxon>
        <taxon>Bacillati</taxon>
        <taxon>Actinomycetota</taxon>
        <taxon>Actinomycetes</taxon>
        <taxon>Kitasatosporales</taxon>
        <taxon>Streptomycetaceae</taxon>
        <taxon>Streptomyces</taxon>
    </lineage>
</organism>
<sequence length="174" mass="19026">MEQPVEIDGRPVTFWVEMPPQQNGSVEDVAQLLAKLHSLPIPAIDLGYLDAFVRVDERLHAAITIPTTTSSGCTPFTATSWRPGPSGRPVSPIGLCTRRLARQHHPHGRRSPDDGPGALFRRVPEWDLASTAVRAQTTGAISIRVYDRFCAAYGHDVTAWEGYPSSRAPASCAW</sequence>
<dbReference type="Proteomes" id="UP001183610">
    <property type="component" value="Unassembled WGS sequence"/>
</dbReference>
<evidence type="ECO:0000313" key="2">
    <source>
        <dbReference type="Proteomes" id="UP001183610"/>
    </source>
</evidence>
<dbReference type="EMBL" id="JAVRET010000002">
    <property type="protein sequence ID" value="MDT0407812.1"/>
    <property type="molecule type" value="Genomic_DNA"/>
</dbReference>
<proteinExistence type="predicted"/>
<comment type="caution">
    <text evidence="1">The sequence shown here is derived from an EMBL/GenBank/DDBJ whole genome shotgun (WGS) entry which is preliminary data.</text>
</comment>
<evidence type="ECO:0008006" key="3">
    <source>
        <dbReference type="Google" id="ProtNLM"/>
    </source>
</evidence>
<protein>
    <recommendedName>
        <fullName evidence="3">Aminoglycoside phosphotransferase domain-containing protein</fullName>
    </recommendedName>
</protein>
<keyword evidence="2" id="KW-1185">Reference proteome</keyword>